<evidence type="ECO:0000256" key="5">
    <source>
        <dbReference type="ARBA" id="ARBA00023136"/>
    </source>
</evidence>
<feature type="domain" description="Ig-like" evidence="10">
    <location>
        <begin position="65"/>
        <end position="140"/>
    </location>
</feature>
<evidence type="ECO:0000256" key="8">
    <source>
        <dbReference type="SAM" id="MobiDB-lite"/>
    </source>
</evidence>
<organism evidence="11 12">
    <name type="scientific">Astyanax mexicanus</name>
    <name type="common">Blind cave fish</name>
    <name type="synonym">Astyanax fasciatus mexicanus</name>
    <dbReference type="NCBI Taxonomy" id="7994"/>
    <lineage>
        <taxon>Eukaryota</taxon>
        <taxon>Metazoa</taxon>
        <taxon>Chordata</taxon>
        <taxon>Craniata</taxon>
        <taxon>Vertebrata</taxon>
        <taxon>Euteleostomi</taxon>
        <taxon>Actinopterygii</taxon>
        <taxon>Neopterygii</taxon>
        <taxon>Teleostei</taxon>
        <taxon>Ostariophysi</taxon>
        <taxon>Characiformes</taxon>
        <taxon>Characoidei</taxon>
        <taxon>Acestrorhamphidae</taxon>
        <taxon>Acestrorhamphinae</taxon>
        <taxon>Astyanax</taxon>
    </lineage>
</organism>
<keyword evidence="12" id="KW-1185">Reference proteome</keyword>
<dbReference type="GO" id="GO:0002376">
    <property type="term" value="P:immune system process"/>
    <property type="evidence" value="ECO:0007669"/>
    <property type="project" value="UniProtKB-KW"/>
</dbReference>
<keyword evidence="9" id="KW-1133">Transmembrane helix</keyword>
<evidence type="ECO:0000256" key="7">
    <source>
        <dbReference type="ARBA" id="ARBA00023180"/>
    </source>
</evidence>
<keyword evidence="9" id="KW-0812">Transmembrane</keyword>
<evidence type="ECO:0000256" key="4">
    <source>
        <dbReference type="ARBA" id="ARBA00022859"/>
    </source>
</evidence>
<dbReference type="GeneTree" id="ENSGT01030000234530"/>
<dbReference type="SUPFAM" id="SSF48726">
    <property type="entry name" value="Immunoglobulin"/>
    <property type="match status" value="2"/>
</dbReference>
<reference evidence="11" key="3">
    <citation type="submission" date="2025-08" db="UniProtKB">
        <authorList>
            <consortium name="Ensembl"/>
        </authorList>
    </citation>
    <scope>IDENTIFICATION</scope>
</reference>
<keyword evidence="6" id="KW-1015">Disulfide bond</keyword>
<dbReference type="InterPro" id="IPR007110">
    <property type="entry name" value="Ig-like_dom"/>
</dbReference>
<dbReference type="Proteomes" id="UP000018467">
    <property type="component" value="Unassembled WGS sequence"/>
</dbReference>
<feature type="transmembrane region" description="Helical" evidence="9">
    <location>
        <begin position="28"/>
        <end position="48"/>
    </location>
</feature>
<evidence type="ECO:0000256" key="9">
    <source>
        <dbReference type="SAM" id="Phobius"/>
    </source>
</evidence>
<name>A0A3B1IBR0_ASTMX</name>
<dbReference type="PANTHER" id="PTHR19433">
    <property type="entry name" value="T-CELL RECEPTOR ALPHA CHAIN V REGION-RELATED"/>
    <property type="match status" value="1"/>
</dbReference>
<dbReference type="InterPro" id="IPR003599">
    <property type="entry name" value="Ig_sub"/>
</dbReference>
<dbReference type="InterPro" id="IPR036179">
    <property type="entry name" value="Ig-like_dom_sf"/>
</dbReference>
<keyword evidence="5 9" id="KW-0472">Membrane</keyword>
<dbReference type="CDD" id="cd00099">
    <property type="entry name" value="IgV"/>
    <property type="match status" value="1"/>
</dbReference>
<reference evidence="12" key="2">
    <citation type="journal article" date="2014" name="Nat. Commun.">
        <title>The cavefish genome reveals candidate genes for eye loss.</title>
        <authorList>
            <person name="McGaugh S.E."/>
            <person name="Gross J.B."/>
            <person name="Aken B."/>
            <person name="Blin M."/>
            <person name="Borowsky R."/>
            <person name="Chalopin D."/>
            <person name="Hinaux H."/>
            <person name="Jeffery W.R."/>
            <person name="Keene A."/>
            <person name="Ma L."/>
            <person name="Minx P."/>
            <person name="Murphy D."/>
            <person name="O'Quin K.E."/>
            <person name="Retaux S."/>
            <person name="Rohner N."/>
            <person name="Searle S.M."/>
            <person name="Stahl B.A."/>
            <person name="Tabin C."/>
            <person name="Volff J.N."/>
            <person name="Yoshizawa M."/>
            <person name="Warren W.C."/>
        </authorList>
    </citation>
    <scope>NUCLEOTIDE SEQUENCE [LARGE SCALE GENOMIC DNA]</scope>
    <source>
        <strain evidence="12">female</strain>
    </source>
</reference>
<dbReference type="Ensembl" id="ENSAMXT00000037794.1">
    <property type="protein sequence ID" value="ENSAMXP00000027243.1"/>
    <property type="gene ID" value="ENSAMXG00000009283.2"/>
</dbReference>
<evidence type="ECO:0000313" key="11">
    <source>
        <dbReference type="Ensembl" id="ENSAMXP00000027243.1"/>
    </source>
</evidence>
<evidence type="ECO:0000256" key="6">
    <source>
        <dbReference type="ARBA" id="ARBA00023157"/>
    </source>
</evidence>
<dbReference type="PROSITE" id="PS50835">
    <property type="entry name" value="IG_LIKE"/>
    <property type="match status" value="2"/>
</dbReference>
<protein>
    <recommendedName>
        <fullName evidence="10">Ig-like domain-containing protein</fullName>
    </recommendedName>
</protein>
<feature type="region of interest" description="Disordered" evidence="8">
    <location>
        <begin position="340"/>
        <end position="361"/>
    </location>
</feature>
<reference evidence="11" key="4">
    <citation type="submission" date="2025-09" db="UniProtKB">
        <authorList>
            <consortium name="Ensembl"/>
        </authorList>
    </citation>
    <scope>IDENTIFICATION</scope>
</reference>
<dbReference type="GO" id="GO:0005886">
    <property type="term" value="C:plasma membrane"/>
    <property type="evidence" value="ECO:0007669"/>
    <property type="project" value="UniProtKB-SubCell"/>
</dbReference>
<dbReference type="AlphaFoldDB" id="A0A3B1IBR0"/>
<evidence type="ECO:0000259" key="10">
    <source>
        <dbReference type="PROSITE" id="PS50835"/>
    </source>
</evidence>
<keyword evidence="2" id="KW-1003">Cell membrane</keyword>
<proteinExistence type="predicted"/>
<dbReference type="SMART" id="SM00409">
    <property type="entry name" value="IG"/>
    <property type="match status" value="2"/>
</dbReference>
<keyword evidence="3" id="KW-0732">Signal</keyword>
<dbReference type="Pfam" id="PF07686">
    <property type="entry name" value="V-set"/>
    <property type="match status" value="2"/>
</dbReference>
<dbReference type="PANTHER" id="PTHR19433:SF133">
    <property type="entry name" value="IMMUNE-TYPE RECEPTOR 5 PRECURSOR-RELATED"/>
    <property type="match status" value="1"/>
</dbReference>
<feature type="domain" description="Ig-like" evidence="10">
    <location>
        <begin position="161"/>
        <end position="255"/>
    </location>
</feature>
<comment type="subcellular location">
    <subcellularLocation>
        <location evidence="1">Cell membrane</location>
    </subcellularLocation>
</comment>
<dbReference type="InterPro" id="IPR052051">
    <property type="entry name" value="TCR_complex_component"/>
</dbReference>
<dbReference type="Gene3D" id="2.60.40.10">
    <property type="entry name" value="Immunoglobulins"/>
    <property type="match status" value="2"/>
</dbReference>
<keyword evidence="4" id="KW-0391">Immunity</keyword>
<accession>A0A3B1IBR0</accession>
<feature type="transmembrane region" description="Helical" evidence="9">
    <location>
        <begin position="289"/>
        <end position="322"/>
    </location>
</feature>
<keyword evidence="7" id="KW-0325">Glycoprotein</keyword>
<dbReference type="GO" id="GO:0009617">
    <property type="term" value="P:response to bacterium"/>
    <property type="evidence" value="ECO:0007669"/>
    <property type="project" value="TreeGrafter"/>
</dbReference>
<dbReference type="InterPro" id="IPR013783">
    <property type="entry name" value="Ig-like_fold"/>
</dbReference>
<reference evidence="12" key="1">
    <citation type="submission" date="2013-03" db="EMBL/GenBank/DDBJ databases">
        <authorList>
            <person name="Jeffery W."/>
            <person name="Warren W."/>
            <person name="Wilson R.K."/>
        </authorList>
    </citation>
    <scope>NUCLEOTIDE SEQUENCE</scope>
    <source>
        <strain evidence="12">female</strain>
    </source>
</reference>
<dbReference type="SMART" id="SM00406">
    <property type="entry name" value="IGv"/>
    <property type="match status" value="2"/>
</dbReference>
<dbReference type="InterPro" id="IPR013106">
    <property type="entry name" value="Ig_V-set"/>
</dbReference>
<evidence type="ECO:0000256" key="2">
    <source>
        <dbReference type="ARBA" id="ARBA00022475"/>
    </source>
</evidence>
<evidence type="ECO:0000256" key="3">
    <source>
        <dbReference type="ARBA" id="ARBA00022729"/>
    </source>
</evidence>
<evidence type="ECO:0000256" key="1">
    <source>
        <dbReference type="ARBA" id="ARBA00004236"/>
    </source>
</evidence>
<sequence length="361" mass="40763">MSNHVRCSVCRCQSSLYLQIHDQQTRPYFVAFTTGNMITLLYTFWLFVTVKTSTFDLQVQTQNIGESVTIKCDQIQDRQYSLAWFKQSFGKLPQLVVRASDSGERFGPTFDQRFRVSSNEGRFDLNIINTMEEDTGTYFCMRVKDNVADFGTGTLLLFSGETSQMRTLTEMDVKSGKSVTLQCSVQTLHCSEDHSVYWFRHESGESDPGIIFTHGNRSDQCKKSSETVSPTQSCIYKLPKNNLSLSDAGTYYCAVAACGEILFGNGTKLHVKGWTCDPGLSYQLDFKPLLLNVIYFFFIISESNVWIVAALSLFSVISVIVIAEDTDAVNYAALNFAKKPPPSRTPRTKQTQDIYSQVRVR</sequence>
<dbReference type="InParanoid" id="A0A3B1IBR0"/>
<evidence type="ECO:0000313" key="12">
    <source>
        <dbReference type="Proteomes" id="UP000018467"/>
    </source>
</evidence>